<evidence type="ECO:0000259" key="4">
    <source>
        <dbReference type="PROSITE" id="PS51233"/>
    </source>
</evidence>
<evidence type="ECO:0000256" key="2">
    <source>
        <dbReference type="ARBA" id="ARBA00023180"/>
    </source>
</evidence>
<keyword evidence="1" id="KW-1015">Disulfide bond</keyword>
<dbReference type="AlphaFoldDB" id="A0A401TNW1"/>
<name>A0A401TNW1_CHIPU</name>
<dbReference type="STRING" id="137246.A0A401TNW1"/>
<protein>
    <recommendedName>
        <fullName evidence="4">VWFD domain-containing protein</fullName>
    </recommendedName>
</protein>
<dbReference type="GO" id="GO:0005615">
    <property type="term" value="C:extracellular space"/>
    <property type="evidence" value="ECO:0007669"/>
    <property type="project" value="TreeGrafter"/>
</dbReference>
<evidence type="ECO:0000313" key="5">
    <source>
        <dbReference type="EMBL" id="GCC44268.1"/>
    </source>
</evidence>
<proteinExistence type="predicted"/>
<gene>
    <name evidence="5" type="ORF">chiPu_0028116</name>
</gene>
<dbReference type="PANTHER" id="PTHR11339:SF373">
    <property type="entry name" value="VWFD DOMAIN-CONTAINING PROTEIN"/>
    <property type="match status" value="1"/>
</dbReference>
<dbReference type="OrthoDB" id="6236007at2759"/>
<dbReference type="Proteomes" id="UP000287033">
    <property type="component" value="Unassembled WGS sequence"/>
</dbReference>
<feature type="compositionally biased region" description="Basic residues" evidence="3">
    <location>
        <begin position="221"/>
        <end position="231"/>
    </location>
</feature>
<organism evidence="5 6">
    <name type="scientific">Chiloscyllium punctatum</name>
    <name type="common">Brownbanded bambooshark</name>
    <name type="synonym">Hemiscyllium punctatum</name>
    <dbReference type="NCBI Taxonomy" id="137246"/>
    <lineage>
        <taxon>Eukaryota</taxon>
        <taxon>Metazoa</taxon>
        <taxon>Chordata</taxon>
        <taxon>Craniata</taxon>
        <taxon>Vertebrata</taxon>
        <taxon>Chondrichthyes</taxon>
        <taxon>Elasmobranchii</taxon>
        <taxon>Galeomorphii</taxon>
        <taxon>Galeoidea</taxon>
        <taxon>Orectolobiformes</taxon>
        <taxon>Hemiscylliidae</taxon>
        <taxon>Chiloscyllium</taxon>
    </lineage>
</organism>
<evidence type="ECO:0000256" key="3">
    <source>
        <dbReference type="SAM" id="MobiDB-lite"/>
    </source>
</evidence>
<keyword evidence="6" id="KW-1185">Reference proteome</keyword>
<dbReference type="Pfam" id="PF08742">
    <property type="entry name" value="C8"/>
    <property type="match status" value="1"/>
</dbReference>
<evidence type="ECO:0000313" key="6">
    <source>
        <dbReference type="Proteomes" id="UP000287033"/>
    </source>
</evidence>
<evidence type="ECO:0000256" key="1">
    <source>
        <dbReference type="ARBA" id="ARBA00023157"/>
    </source>
</evidence>
<keyword evidence="2" id="KW-0325">Glycoprotein</keyword>
<feature type="region of interest" description="Disordered" evidence="3">
    <location>
        <begin position="211"/>
        <end position="231"/>
    </location>
</feature>
<dbReference type="PROSITE" id="PS51233">
    <property type="entry name" value="VWFD"/>
    <property type="match status" value="1"/>
</dbReference>
<accession>A0A401TNW1</accession>
<dbReference type="PANTHER" id="PTHR11339">
    <property type="entry name" value="EXTRACELLULAR MATRIX GLYCOPROTEIN RELATED"/>
    <property type="match status" value="1"/>
</dbReference>
<dbReference type="GO" id="GO:0031012">
    <property type="term" value="C:extracellular matrix"/>
    <property type="evidence" value="ECO:0007669"/>
    <property type="project" value="TreeGrafter"/>
</dbReference>
<dbReference type="InterPro" id="IPR050780">
    <property type="entry name" value="Mucin_vWF_Thrombospondin_sf"/>
</dbReference>
<reference evidence="5 6" key="1">
    <citation type="journal article" date="2018" name="Nat. Ecol. Evol.">
        <title>Shark genomes provide insights into elasmobranch evolution and the origin of vertebrates.</title>
        <authorList>
            <person name="Hara Y"/>
            <person name="Yamaguchi K"/>
            <person name="Onimaru K"/>
            <person name="Kadota M"/>
            <person name="Koyanagi M"/>
            <person name="Keeley SD"/>
            <person name="Tatsumi K"/>
            <person name="Tanaka K"/>
            <person name="Motone F"/>
            <person name="Kageyama Y"/>
            <person name="Nozu R"/>
            <person name="Adachi N"/>
            <person name="Nishimura O"/>
            <person name="Nakagawa R"/>
            <person name="Tanegashima C"/>
            <person name="Kiyatake I"/>
            <person name="Matsumoto R"/>
            <person name="Murakumo K"/>
            <person name="Nishida K"/>
            <person name="Terakita A"/>
            <person name="Kuratani S"/>
            <person name="Sato K"/>
            <person name="Hyodo S Kuraku.S."/>
        </authorList>
    </citation>
    <scope>NUCLEOTIDE SEQUENCE [LARGE SCALE GENOMIC DNA]</scope>
</reference>
<dbReference type="EMBL" id="BEZZ01123611">
    <property type="protein sequence ID" value="GCC44268.1"/>
    <property type="molecule type" value="Genomic_DNA"/>
</dbReference>
<dbReference type="Pfam" id="PF00094">
    <property type="entry name" value="VWD"/>
    <property type="match status" value="1"/>
</dbReference>
<dbReference type="OMA" id="HACQREA"/>
<sequence>MQTVCPLLLQVDGALISLPYSPPHGRFSAYRSGRLGVVSADFGLRLTFDWHLRLTLALPSTYSGSVQGLCGDFDGRTEGELLLPGGQPTSDVQEFGEAWMVEGSARCDRDCAPNCPLPPPAAEVGLSGVDRCGVLQSPTGPFRDCLGNVDPEPYHQDCALDVGLRRGHQGALCDALTVYTAACQEAGSTVHPWRNATFCREYRARLAVSGVSPTQEPGVSHSHHLQHRGVR</sequence>
<feature type="domain" description="VWFD" evidence="4">
    <location>
        <begin position="1"/>
        <end position="108"/>
    </location>
</feature>
<dbReference type="InterPro" id="IPR001846">
    <property type="entry name" value="VWF_type-D"/>
</dbReference>
<dbReference type="SMART" id="SM00832">
    <property type="entry name" value="C8"/>
    <property type="match status" value="1"/>
</dbReference>
<comment type="caution">
    <text evidence="5">The sequence shown here is derived from an EMBL/GenBank/DDBJ whole genome shotgun (WGS) entry which is preliminary data.</text>
</comment>
<dbReference type="InterPro" id="IPR014853">
    <property type="entry name" value="VWF/SSPO/ZAN-like_Cys-rich_dom"/>
</dbReference>